<evidence type="ECO:0008006" key="5">
    <source>
        <dbReference type="Google" id="ProtNLM"/>
    </source>
</evidence>
<keyword evidence="4" id="KW-1185">Reference proteome</keyword>
<dbReference type="EMBL" id="RKQN01000003">
    <property type="protein sequence ID" value="RPE77281.1"/>
    <property type="molecule type" value="Genomic_DNA"/>
</dbReference>
<evidence type="ECO:0000256" key="1">
    <source>
        <dbReference type="SAM" id="MobiDB-lite"/>
    </source>
</evidence>
<comment type="caution">
    <text evidence="3">The sequence shown here is derived from an EMBL/GenBank/DDBJ whole genome shotgun (WGS) entry which is preliminary data.</text>
</comment>
<dbReference type="AlphaFoldDB" id="A0A3N4VC84"/>
<feature type="compositionally biased region" description="Basic and acidic residues" evidence="1">
    <location>
        <begin position="183"/>
        <end position="193"/>
    </location>
</feature>
<reference evidence="3 4" key="1">
    <citation type="submission" date="2018-11" db="EMBL/GenBank/DDBJ databases">
        <title>Genomic Encyclopedia of Type Strains, Phase IV (KMG-IV): sequencing the most valuable type-strain genomes for metagenomic binning, comparative biology and taxonomic classification.</title>
        <authorList>
            <person name="Goeker M."/>
        </authorList>
    </citation>
    <scope>NUCLEOTIDE SEQUENCE [LARGE SCALE GENOMIC DNA]</scope>
    <source>
        <strain evidence="3 4">DSM 25623</strain>
    </source>
</reference>
<dbReference type="OrthoDB" id="6058521at2"/>
<keyword evidence="2" id="KW-0732">Signal</keyword>
<sequence length="224" mass="24000">MNLSLVVRVLALAGVLAGCASAPSGSEPPSFGSLIDADEDAGPLVGQGAHRVRFVLRDPHTGEPLPHHPYAFSHGSVDLPFVAEEKDVYQGITDGRGRTAVFAFDQPPPREGFFLRPRLGEGDQGEQFRLLLPGDEPVFAQAYTLVICTDPPQRYLGYSDRDGYTAYVASAQAERVQLFLDHDPDATCTDEGKNAPAEHAGTPEPPSEDNGEGEGSEPADDERS</sequence>
<name>A0A3N4VC84_9GAMM</name>
<feature type="compositionally biased region" description="Acidic residues" evidence="1">
    <location>
        <begin position="206"/>
        <end position="224"/>
    </location>
</feature>
<feature type="signal peptide" evidence="2">
    <location>
        <begin position="1"/>
        <end position="22"/>
    </location>
</feature>
<organism evidence="3 4">
    <name type="scientific">Vulcaniibacterium tengchongense</name>
    <dbReference type="NCBI Taxonomy" id="1273429"/>
    <lineage>
        <taxon>Bacteria</taxon>
        <taxon>Pseudomonadati</taxon>
        <taxon>Pseudomonadota</taxon>
        <taxon>Gammaproteobacteria</taxon>
        <taxon>Lysobacterales</taxon>
        <taxon>Lysobacteraceae</taxon>
        <taxon>Vulcaniibacterium</taxon>
    </lineage>
</organism>
<accession>A0A3N4VC84</accession>
<feature type="region of interest" description="Disordered" evidence="1">
    <location>
        <begin position="183"/>
        <end position="224"/>
    </location>
</feature>
<feature type="chain" id="PRO_5017990829" description="Lipoprotein" evidence="2">
    <location>
        <begin position="23"/>
        <end position="224"/>
    </location>
</feature>
<gene>
    <name evidence="3" type="ORF">EDC50_2547</name>
</gene>
<protein>
    <recommendedName>
        <fullName evidence="5">Lipoprotein</fullName>
    </recommendedName>
</protein>
<evidence type="ECO:0000313" key="4">
    <source>
        <dbReference type="Proteomes" id="UP000269708"/>
    </source>
</evidence>
<evidence type="ECO:0000256" key="2">
    <source>
        <dbReference type="SAM" id="SignalP"/>
    </source>
</evidence>
<dbReference type="Proteomes" id="UP000269708">
    <property type="component" value="Unassembled WGS sequence"/>
</dbReference>
<dbReference type="RefSeq" id="WP_123770858.1">
    <property type="nucleotide sequence ID" value="NZ_RKQN01000003.1"/>
</dbReference>
<proteinExistence type="predicted"/>
<evidence type="ECO:0000313" key="3">
    <source>
        <dbReference type="EMBL" id="RPE77281.1"/>
    </source>
</evidence>